<evidence type="ECO:0000313" key="3">
    <source>
        <dbReference type="Proteomes" id="UP001054889"/>
    </source>
</evidence>
<reference evidence="2" key="1">
    <citation type="journal article" date="2018" name="DNA Res.">
        <title>Multiple hybrid de novo genome assembly of finger millet, an orphan allotetraploid crop.</title>
        <authorList>
            <person name="Hatakeyama M."/>
            <person name="Aluri S."/>
            <person name="Balachadran M.T."/>
            <person name="Sivarajan S.R."/>
            <person name="Patrignani A."/>
            <person name="Gruter S."/>
            <person name="Poveda L."/>
            <person name="Shimizu-Inatsugi R."/>
            <person name="Baeten J."/>
            <person name="Francoijs K.J."/>
            <person name="Nataraja K.N."/>
            <person name="Reddy Y.A.N."/>
            <person name="Phadnis S."/>
            <person name="Ravikumar R.L."/>
            <person name="Schlapbach R."/>
            <person name="Sreeman S.M."/>
            <person name="Shimizu K.K."/>
        </authorList>
    </citation>
    <scope>NUCLEOTIDE SEQUENCE</scope>
</reference>
<name>A0AAV5BNS7_ELECO</name>
<protein>
    <submittedName>
        <fullName evidence="2">Uncharacterized protein</fullName>
    </submittedName>
</protein>
<reference evidence="2" key="2">
    <citation type="submission" date="2021-12" db="EMBL/GenBank/DDBJ databases">
        <title>Resequencing data analysis of finger millet.</title>
        <authorList>
            <person name="Hatakeyama M."/>
            <person name="Aluri S."/>
            <person name="Balachadran M.T."/>
            <person name="Sivarajan S.R."/>
            <person name="Poveda L."/>
            <person name="Shimizu-Inatsugi R."/>
            <person name="Schlapbach R."/>
            <person name="Sreeman S.M."/>
            <person name="Shimizu K.K."/>
        </authorList>
    </citation>
    <scope>NUCLEOTIDE SEQUENCE</scope>
</reference>
<dbReference type="Proteomes" id="UP001054889">
    <property type="component" value="Unassembled WGS sequence"/>
</dbReference>
<feature type="region of interest" description="Disordered" evidence="1">
    <location>
        <begin position="1"/>
        <end position="33"/>
    </location>
</feature>
<proteinExistence type="predicted"/>
<comment type="caution">
    <text evidence="2">The sequence shown here is derived from an EMBL/GenBank/DDBJ whole genome shotgun (WGS) entry which is preliminary data.</text>
</comment>
<gene>
    <name evidence="2" type="primary">ga03544</name>
    <name evidence="2" type="ORF">PR202_ga03544</name>
</gene>
<organism evidence="2 3">
    <name type="scientific">Eleusine coracana subsp. coracana</name>
    <dbReference type="NCBI Taxonomy" id="191504"/>
    <lineage>
        <taxon>Eukaryota</taxon>
        <taxon>Viridiplantae</taxon>
        <taxon>Streptophyta</taxon>
        <taxon>Embryophyta</taxon>
        <taxon>Tracheophyta</taxon>
        <taxon>Spermatophyta</taxon>
        <taxon>Magnoliopsida</taxon>
        <taxon>Liliopsida</taxon>
        <taxon>Poales</taxon>
        <taxon>Poaceae</taxon>
        <taxon>PACMAD clade</taxon>
        <taxon>Chloridoideae</taxon>
        <taxon>Cynodonteae</taxon>
        <taxon>Eleusininae</taxon>
        <taxon>Eleusine</taxon>
    </lineage>
</organism>
<keyword evidence="3" id="KW-1185">Reference proteome</keyword>
<evidence type="ECO:0000313" key="2">
    <source>
        <dbReference type="EMBL" id="GJM87577.1"/>
    </source>
</evidence>
<evidence type="ECO:0000256" key="1">
    <source>
        <dbReference type="SAM" id="MobiDB-lite"/>
    </source>
</evidence>
<dbReference type="EMBL" id="BQKI01000002">
    <property type="protein sequence ID" value="GJM87577.1"/>
    <property type="molecule type" value="Genomic_DNA"/>
</dbReference>
<sequence length="66" mass="6822">MSEGGASPPGERRWRPGRGCRAMPRSRGGEAGQGAVVLQEEAGWADGGRTEQGGAAQGVLVLCSRR</sequence>
<dbReference type="AlphaFoldDB" id="A0AAV5BNS7"/>
<accession>A0AAV5BNS7</accession>